<reference evidence="3" key="1">
    <citation type="submission" date="2022-05" db="EMBL/GenBank/DDBJ databases">
        <title>An RpoN-dependent PEP-CTERM gene is involved in floc formation of an Aquincola tertiaricarbonis strain.</title>
        <authorList>
            <person name="Qiu D."/>
            <person name="Xia M."/>
        </authorList>
    </citation>
    <scope>NUCLEOTIDE SEQUENCE</scope>
    <source>
        <strain evidence="3">RN12</strain>
    </source>
</reference>
<keyword evidence="1" id="KW-0472">Membrane</keyword>
<feature type="transmembrane region" description="Helical" evidence="1">
    <location>
        <begin position="18"/>
        <end position="36"/>
    </location>
</feature>
<dbReference type="Proteomes" id="UP001056201">
    <property type="component" value="Chromosome 1"/>
</dbReference>
<evidence type="ECO:0000313" key="3">
    <source>
        <dbReference type="EMBL" id="URI05849.1"/>
    </source>
</evidence>
<keyword evidence="3" id="KW-0808">Transferase</keyword>
<dbReference type="PANTHER" id="PTHR23028">
    <property type="entry name" value="ACETYLTRANSFERASE"/>
    <property type="match status" value="1"/>
</dbReference>
<evidence type="ECO:0000313" key="4">
    <source>
        <dbReference type="Proteomes" id="UP001056201"/>
    </source>
</evidence>
<feature type="transmembrane region" description="Helical" evidence="1">
    <location>
        <begin position="211"/>
        <end position="230"/>
    </location>
</feature>
<feature type="transmembrane region" description="Helical" evidence="1">
    <location>
        <begin position="168"/>
        <end position="191"/>
    </location>
</feature>
<feature type="domain" description="Acyltransferase 3" evidence="2">
    <location>
        <begin position="14"/>
        <end position="352"/>
    </location>
</feature>
<accession>A0ABY4S3P2</accession>
<dbReference type="InterPro" id="IPR002656">
    <property type="entry name" value="Acyl_transf_3_dom"/>
</dbReference>
<organism evidence="3 4">
    <name type="scientific">Aquincola tertiaricarbonis</name>
    <dbReference type="NCBI Taxonomy" id="391953"/>
    <lineage>
        <taxon>Bacteria</taxon>
        <taxon>Pseudomonadati</taxon>
        <taxon>Pseudomonadota</taxon>
        <taxon>Betaproteobacteria</taxon>
        <taxon>Burkholderiales</taxon>
        <taxon>Sphaerotilaceae</taxon>
        <taxon>Aquincola</taxon>
    </lineage>
</organism>
<feature type="transmembrane region" description="Helical" evidence="1">
    <location>
        <begin position="266"/>
        <end position="287"/>
    </location>
</feature>
<evidence type="ECO:0000259" key="2">
    <source>
        <dbReference type="Pfam" id="PF01757"/>
    </source>
</evidence>
<dbReference type="GO" id="GO:0016746">
    <property type="term" value="F:acyltransferase activity"/>
    <property type="evidence" value="ECO:0007669"/>
    <property type="project" value="UniProtKB-KW"/>
</dbReference>
<dbReference type="PANTHER" id="PTHR23028:SF53">
    <property type="entry name" value="ACYL_TRANSF_3 DOMAIN-CONTAINING PROTEIN"/>
    <property type="match status" value="1"/>
</dbReference>
<keyword evidence="3" id="KW-0012">Acyltransferase</keyword>
<feature type="transmembrane region" description="Helical" evidence="1">
    <location>
        <begin position="299"/>
        <end position="316"/>
    </location>
</feature>
<keyword evidence="1" id="KW-1133">Transmembrane helix</keyword>
<keyword evidence="4" id="KW-1185">Reference proteome</keyword>
<sequence length="433" mass="48563">MTAAPSMHAAQRVPGLDVLRGLAIVWVMLFHSWVVGGLGPDWSWLSRYGWMGVDLFFVLSGYLIGLQVLLPLARGGPLPLGDFYLRRALRILPAYLATLALYQLWPDFREAPGLEPWWKFLTFSLNLNIDYDHRSAFSHAWSLCVEEHFYWLFPALALGLRRRFAARAWLWTGAAVVLGGIVLRSGVWWRGMAADPAMTHNWFVEDLYYPTWNRLDGLLCGVALAAWRAFRPLSWQAARRHAAVSALAGLGALACAFWLFRDRTGLLGNSVGWPVLSLACGLLVFAAAQPDSVVGRCRLPLAGFLAGISYSLYLVHKAAYHLVQLHWGDRLAGTGLLAFAAYGGAALLAGALMHRAVEAPFLRLRHRLRPKRPWRNPCTCKRSSTSTCSRCRPTPNRRATVWMRRVGGRPSRSRWPCPRWRWCAAAACWSATR</sequence>
<dbReference type="InterPro" id="IPR050879">
    <property type="entry name" value="Acyltransferase_3"/>
</dbReference>
<feature type="transmembrane region" description="Helical" evidence="1">
    <location>
        <begin position="48"/>
        <end position="72"/>
    </location>
</feature>
<gene>
    <name evidence="3" type="ORF">MW290_07800</name>
</gene>
<feature type="transmembrane region" description="Helical" evidence="1">
    <location>
        <begin position="242"/>
        <end position="260"/>
    </location>
</feature>
<proteinExistence type="predicted"/>
<feature type="transmembrane region" description="Helical" evidence="1">
    <location>
        <begin position="336"/>
        <end position="357"/>
    </location>
</feature>
<name>A0ABY4S3P2_AQUTE</name>
<dbReference type="Pfam" id="PF01757">
    <property type="entry name" value="Acyl_transf_3"/>
    <property type="match status" value="1"/>
</dbReference>
<protein>
    <submittedName>
        <fullName evidence="3">Acyltransferase</fullName>
    </submittedName>
</protein>
<evidence type="ECO:0000256" key="1">
    <source>
        <dbReference type="SAM" id="Phobius"/>
    </source>
</evidence>
<keyword evidence="1" id="KW-0812">Transmembrane</keyword>
<dbReference type="EMBL" id="CP097635">
    <property type="protein sequence ID" value="URI05849.1"/>
    <property type="molecule type" value="Genomic_DNA"/>
</dbReference>
<dbReference type="RefSeq" id="WP_250194114.1">
    <property type="nucleotide sequence ID" value="NZ_CP097635.1"/>
</dbReference>